<feature type="transmembrane region" description="Helical" evidence="6">
    <location>
        <begin position="138"/>
        <end position="158"/>
    </location>
</feature>
<protein>
    <submittedName>
        <fullName evidence="8">MFS transporter</fullName>
    </submittedName>
</protein>
<dbReference type="Gene3D" id="1.20.1250.20">
    <property type="entry name" value="MFS general substrate transporter like domains"/>
    <property type="match status" value="1"/>
</dbReference>
<dbReference type="GO" id="GO:0022857">
    <property type="term" value="F:transmembrane transporter activity"/>
    <property type="evidence" value="ECO:0007669"/>
    <property type="project" value="InterPro"/>
</dbReference>
<feature type="transmembrane region" description="Helical" evidence="6">
    <location>
        <begin position="345"/>
        <end position="366"/>
    </location>
</feature>
<dbReference type="CDD" id="cd17324">
    <property type="entry name" value="MFS_NepI_like"/>
    <property type="match status" value="1"/>
</dbReference>
<feature type="transmembrane region" description="Helical" evidence="6">
    <location>
        <begin position="12"/>
        <end position="33"/>
    </location>
</feature>
<dbReference type="PANTHER" id="PTHR43124:SF3">
    <property type="entry name" value="CHLORAMPHENICOL EFFLUX PUMP RV0191"/>
    <property type="match status" value="1"/>
</dbReference>
<dbReference type="RefSeq" id="WP_254091092.1">
    <property type="nucleotide sequence ID" value="NZ_JAHESC010000020.1"/>
</dbReference>
<dbReference type="Pfam" id="PF07690">
    <property type="entry name" value="MFS_1"/>
    <property type="match status" value="2"/>
</dbReference>
<dbReference type="GO" id="GO:0005886">
    <property type="term" value="C:plasma membrane"/>
    <property type="evidence" value="ECO:0007669"/>
    <property type="project" value="UniProtKB-SubCell"/>
</dbReference>
<evidence type="ECO:0000256" key="1">
    <source>
        <dbReference type="ARBA" id="ARBA00004651"/>
    </source>
</evidence>
<evidence type="ECO:0000256" key="3">
    <source>
        <dbReference type="ARBA" id="ARBA00022692"/>
    </source>
</evidence>
<accession>A0AAP2DBH9</accession>
<feature type="domain" description="Major facilitator superfamily (MFS) profile" evidence="7">
    <location>
        <begin position="14"/>
        <end position="402"/>
    </location>
</feature>
<dbReference type="InterPro" id="IPR036259">
    <property type="entry name" value="MFS_trans_sf"/>
</dbReference>
<comment type="subcellular location">
    <subcellularLocation>
        <location evidence="1">Cell membrane</location>
        <topology evidence="1">Multi-pass membrane protein</topology>
    </subcellularLocation>
</comment>
<evidence type="ECO:0000256" key="2">
    <source>
        <dbReference type="ARBA" id="ARBA00022475"/>
    </source>
</evidence>
<gene>
    <name evidence="8" type="ORF">KK078_14950</name>
</gene>
<feature type="transmembrane region" description="Helical" evidence="6">
    <location>
        <begin position="378"/>
        <end position="397"/>
    </location>
</feature>
<reference evidence="8 9" key="1">
    <citation type="submission" date="2021-05" db="EMBL/GenBank/DDBJ databases">
        <title>A Polyphasic approach of four new species of the genus Ohtaekwangia: Ohtaekwangia histidinii sp. nov., Ohtaekwangia cretensis sp. nov., Ohtaekwangia indiensis sp. nov., Ohtaekwangia reichenbachii sp. nov. from diverse environment.</title>
        <authorList>
            <person name="Octaviana S."/>
        </authorList>
    </citation>
    <scope>NUCLEOTIDE SEQUENCE [LARGE SCALE GENOMIC DNA]</scope>
    <source>
        <strain evidence="8 9">PWU37</strain>
    </source>
</reference>
<sequence length="426" mass="46334">MTKEKLFTRYESFVIAVLAFIQFTVILDFMVLSPLGNIVMPALQMSPAQFSRVVAGYAISAGISGLVTASFADKFDRKKMLLFFYVGFVIGTALCALATDYTSLLLARIVTGIFGGVISSITYAIITDLFRLEVRGRVMGFVQMAFAASQALGIPAGLKLATMFEWHVPFTMIVGISIVAGIIIALYLKPVADHLQERARVNAFRHLVSTLQKPHYLRTFAATTLLATGGFMLMPFGTEFMEHNLKIDKEIIYLVYIFTGICTIITGPLIGKFSDSVGKYPVFVAGSILSIIMAIVYCNLGITPLWVVTILSMVMFVGVSSRMISSSALISAVPVPADRGAFMSINSAVQYIAGGIAAVIAGQIIVKRPDGYLEHYNRLGYAVTISMLITIALMYLVHRYVQRNSSKTEGKPVVNAESEVSVAATK</sequence>
<feature type="transmembrane region" description="Helical" evidence="6">
    <location>
        <begin position="215"/>
        <end position="236"/>
    </location>
</feature>
<keyword evidence="9" id="KW-1185">Reference proteome</keyword>
<evidence type="ECO:0000259" key="7">
    <source>
        <dbReference type="PROSITE" id="PS50850"/>
    </source>
</evidence>
<comment type="caution">
    <text evidence="8">The sequence shown here is derived from an EMBL/GenBank/DDBJ whole genome shotgun (WGS) entry which is preliminary data.</text>
</comment>
<evidence type="ECO:0000256" key="6">
    <source>
        <dbReference type="SAM" id="Phobius"/>
    </source>
</evidence>
<dbReference type="PROSITE" id="PS50850">
    <property type="entry name" value="MFS"/>
    <property type="match status" value="1"/>
</dbReference>
<dbReference type="EMBL" id="JAHESC010000020">
    <property type="protein sequence ID" value="MBT1687865.1"/>
    <property type="molecule type" value="Genomic_DNA"/>
</dbReference>
<proteinExistence type="predicted"/>
<evidence type="ECO:0000313" key="9">
    <source>
        <dbReference type="Proteomes" id="UP001319180"/>
    </source>
</evidence>
<feature type="transmembrane region" description="Helical" evidence="6">
    <location>
        <begin position="308"/>
        <end position="333"/>
    </location>
</feature>
<dbReference type="SUPFAM" id="SSF103473">
    <property type="entry name" value="MFS general substrate transporter"/>
    <property type="match status" value="1"/>
</dbReference>
<dbReference type="Proteomes" id="UP001319180">
    <property type="component" value="Unassembled WGS sequence"/>
</dbReference>
<feature type="transmembrane region" description="Helical" evidence="6">
    <location>
        <begin position="53"/>
        <end position="72"/>
    </location>
</feature>
<evidence type="ECO:0000256" key="4">
    <source>
        <dbReference type="ARBA" id="ARBA00022989"/>
    </source>
</evidence>
<feature type="transmembrane region" description="Helical" evidence="6">
    <location>
        <begin position="170"/>
        <end position="188"/>
    </location>
</feature>
<dbReference type="InterPro" id="IPR050189">
    <property type="entry name" value="MFS_Efflux_Transporters"/>
</dbReference>
<dbReference type="PANTHER" id="PTHR43124">
    <property type="entry name" value="PURINE EFFLUX PUMP PBUE"/>
    <property type="match status" value="1"/>
</dbReference>
<dbReference type="InterPro" id="IPR011701">
    <property type="entry name" value="MFS"/>
</dbReference>
<keyword evidence="4 6" id="KW-1133">Transmembrane helix</keyword>
<evidence type="ECO:0000256" key="5">
    <source>
        <dbReference type="ARBA" id="ARBA00023136"/>
    </source>
</evidence>
<name>A0AAP2DBH9_9BACT</name>
<dbReference type="InterPro" id="IPR020846">
    <property type="entry name" value="MFS_dom"/>
</dbReference>
<evidence type="ECO:0000313" key="8">
    <source>
        <dbReference type="EMBL" id="MBT1687865.1"/>
    </source>
</evidence>
<keyword evidence="5 6" id="KW-0472">Membrane</keyword>
<organism evidence="8 9">
    <name type="scientific">Dawidia soli</name>
    <dbReference type="NCBI Taxonomy" id="2782352"/>
    <lineage>
        <taxon>Bacteria</taxon>
        <taxon>Pseudomonadati</taxon>
        <taxon>Bacteroidota</taxon>
        <taxon>Cytophagia</taxon>
        <taxon>Cytophagales</taxon>
        <taxon>Chryseotaleaceae</taxon>
        <taxon>Dawidia</taxon>
    </lineage>
</organism>
<feature type="transmembrane region" description="Helical" evidence="6">
    <location>
        <begin position="251"/>
        <end position="270"/>
    </location>
</feature>
<feature type="transmembrane region" description="Helical" evidence="6">
    <location>
        <begin position="105"/>
        <end position="126"/>
    </location>
</feature>
<keyword evidence="2" id="KW-1003">Cell membrane</keyword>
<dbReference type="AlphaFoldDB" id="A0AAP2DBH9"/>
<feature type="transmembrane region" description="Helical" evidence="6">
    <location>
        <begin position="282"/>
        <end position="302"/>
    </location>
</feature>
<keyword evidence="3 6" id="KW-0812">Transmembrane</keyword>
<feature type="transmembrane region" description="Helical" evidence="6">
    <location>
        <begin position="81"/>
        <end position="99"/>
    </location>
</feature>